<evidence type="ECO:0000259" key="8">
    <source>
        <dbReference type="Pfam" id="PF02706"/>
    </source>
</evidence>
<evidence type="ECO:0000256" key="6">
    <source>
        <dbReference type="SAM" id="Coils"/>
    </source>
</evidence>
<dbReference type="PANTHER" id="PTHR32309:SF13">
    <property type="entry name" value="FERRIC ENTEROBACTIN TRANSPORT PROTEIN FEPE"/>
    <property type="match status" value="1"/>
</dbReference>
<evidence type="ECO:0000256" key="7">
    <source>
        <dbReference type="SAM" id="Phobius"/>
    </source>
</evidence>
<dbReference type="InterPro" id="IPR050445">
    <property type="entry name" value="Bact_polysacc_biosynth/exp"/>
</dbReference>
<evidence type="ECO:0000313" key="10">
    <source>
        <dbReference type="Proteomes" id="UP001163255"/>
    </source>
</evidence>
<evidence type="ECO:0000256" key="2">
    <source>
        <dbReference type="ARBA" id="ARBA00022475"/>
    </source>
</evidence>
<feature type="coiled-coil region" evidence="6">
    <location>
        <begin position="167"/>
        <end position="293"/>
    </location>
</feature>
<dbReference type="InterPro" id="IPR003856">
    <property type="entry name" value="LPS_length_determ_N"/>
</dbReference>
<name>A0ABY6GRZ9_9GAMM</name>
<feature type="domain" description="Polysaccharide chain length determinant N-terminal" evidence="8">
    <location>
        <begin position="7"/>
        <end position="96"/>
    </location>
</feature>
<organism evidence="9 10">
    <name type="scientific">Endozoicomonas euniceicola</name>
    <dbReference type="NCBI Taxonomy" id="1234143"/>
    <lineage>
        <taxon>Bacteria</taxon>
        <taxon>Pseudomonadati</taxon>
        <taxon>Pseudomonadota</taxon>
        <taxon>Gammaproteobacteria</taxon>
        <taxon>Oceanospirillales</taxon>
        <taxon>Endozoicomonadaceae</taxon>
        <taxon>Endozoicomonas</taxon>
    </lineage>
</organism>
<keyword evidence="5 7" id="KW-0472">Membrane</keyword>
<evidence type="ECO:0000313" key="9">
    <source>
        <dbReference type="EMBL" id="UYM14779.1"/>
    </source>
</evidence>
<feature type="transmembrane region" description="Helical" evidence="7">
    <location>
        <begin position="21"/>
        <end position="40"/>
    </location>
</feature>
<dbReference type="Proteomes" id="UP001163255">
    <property type="component" value="Chromosome"/>
</dbReference>
<protein>
    <submittedName>
        <fullName evidence="9">Wzz/FepE/Etk N-terminal domain-containing protein</fullName>
    </submittedName>
</protein>
<keyword evidence="2" id="KW-1003">Cell membrane</keyword>
<comment type="subcellular location">
    <subcellularLocation>
        <location evidence="1">Cell membrane</location>
        <topology evidence="1">Multi-pass membrane protein</topology>
    </subcellularLocation>
</comment>
<dbReference type="RefSeq" id="WP_262596448.1">
    <property type="nucleotide sequence ID" value="NZ_CP103300.1"/>
</dbReference>
<feature type="coiled-coil region" evidence="6">
    <location>
        <begin position="329"/>
        <end position="363"/>
    </location>
</feature>
<feature type="transmembrane region" description="Helical" evidence="7">
    <location>
        <begin position="428"/>
        <end position="451"/>
    </location>
</feature>
<evidence type="ECO:0000256" key="4">
    <source>
        <dbReference type="ARBA" id="ARBA00022989"/>
    </source>
</evidence>
<sequence length="503" mass="56859">MSNDVLLNLFRLLNIAWVRRYTIVIPMLIMPVIGFGVSFLTPKFYEAHTTILLQDTSELNPILEDFSISTNLEERQAALKILLKSRNVLGAVAKELGYIDDNSPQNVVDEQLDELSRSLSIFFGGELIKIYYRSENNTDIAFLLETVTKHFLKIVLAPHKSWTTTSEDFLSNQLERQKVDLKEAEKKLSDYKARYALELPQLHKANIERLAELRQLLTEKMTDLAGAEAAMEEFNSNLAQTNPVIGKLEERLINIRAELSMLRSRYTEQHSKVRAAAREFDRLESERKRLISETSQLKPEDIKRLWNLAATSAAGSVDMGTQGTATTILASQLQAVQDANAKVTGLRNEVESIREQSENLEIRVRDFAEVERSLTELQRDYDIKLKLYEDFLNRFEMARVSGDLGRYEEMERVKVIDKPFTPSRPNEIPAVLFIVAGFFAGLGIGTGLAAISEISDTSLRLRETVETMTGLPVITRLPSLPQALPLTYNPQTDSFSHEEGASA</sequence>
<accession>A0ABY6GRZ9</accession>
<keyword evidence="10" id="KW-1185">Reference proteome</keyword>
<keyword evidence="3 7" id="KW-0812">Transmembrane</keyword>
<proteinExistence type="predicted"/>
<evidence type="ECO:0000256" key="5">
    <source>
        <dbReference type="ARBA" id="ARBA00023136"/>
    </source>
</evidence>
<dbReference type="EMBL" id="CP103300">
    <property type="protein sequence ID" value="UYM14779.1"/>
    <property type="molecule type" value="Genomic_DNA"/>
</dbReference>
<dbReference type="Pfam" id="PF02706">
    <property type="entry name" value="Wzz"/>
    <property type="match status" value="1"/>
</dbReference>
<evidence type="ECO:0000256" key="3">
    <source>
        <dbReference type="ARBA" id="ARBA00022692"/>
    </source>
</evidence>
<reference evidence="9" key="1">
    <citation type="submission" date="2022-10" db="EMBL/GenBank/DDBJ databases">
        <title>Completed Genome Sequence of two octocoral isolated bacterium, Endozoicomonas euniceicola EF212T and Endozoicomonas gorgoniicola PS125T.</title>
        <authorList>
            <person name="Chiou Y.-J."/>
            <person name="Chen Y.-H."/>
        </authorList>
    </citation>
    <scope>NUCLEOTIDE SEQUENCE</scope>
    <source>
        <strain evidence="9">EF212</strain>
    </source>
</reference>
<evidence type="ECO:0000256" key="1">
    <source>
        <dbReference type="ARBA" id="ARBA00004651"/>
    </source>
</evidence>
<gene>
    <name evidence="9" type="ORF">NX720_18050</name>
</gene>
<keyword evidence="6" id="KW-0175">Coiled coil</keyword>
<dbReference type="PANTHER" id="PTHR32309">
    <property type="entry name" value="TYROSINE-PROTEIN KINASE"/>
    <property type="match status" value="1"/>
</dbReference>
<keyword evidence="4 7" id="KW-1133">Transmembrane helix</keyword>